<dbReference type="EMBL" id="CAJNOE010000104">
    <property type="protein sequence ID" value="CAF0918154.1"/>
    <property type="molecule type" value="Genomic_DNA"/>
</dbReference>
<name>A0A814AQG5_9BILA</name>
<evidence type="ECO:0000313" key="1">
    <source>
        <dbReference type="EMBL" id="CAF0918154.1"/>
    </source>
</evidence>
<protein>
    <submittedName>
        <fullName evidence="1">Uncharacterized protein</fullName>
    </submittedName>
</protein>
<dbReference type="Proteomes" id="UP000663860">
    <property type="component" value="Unassembled WGS sequence"/>
</dbReference>
<evidence type="ECO:0000313" key="2">
    <source>
        <dbReference type="Proteomes" id="UP000663860"/>
    </source>
</evidence>
<gene>
    <name evidence="1" type="ORF">IZO911_LOCUS13159</name>
</gene>
<reference evidence="1" key="1">
    <citation type="submission" date="2021-02" db="EMBL/GenBank/DDBJ databases">
        <authorList>
            <person name="Nowell W R."/>
        </authorList>
    </citation>
    <scope>NUCLEOTIDE SEQUENCE</scope>
</reference>
<sequence length="231" mass="26612">MYRVKDRRRLARLFVYDHVTTMTACNDFIILAMNDRRLLTLMIADPDDTMLQSKIQALPSRSLKRDSNSAAQKVMKQIEAYQDMSSDDYDSDLNENDDNINSIKKTPQPITSYRYVHRLNGKLSSSKMKTDESYRTYFLANYIDRSDEPDTTNTMIDDSDSGDDNDDVITETPPQVENTPIKQEHNLDDIHEKTMEHDRQQIKGIQLANVGVNNPKIMNDYSVTSNTCILL</sequence>
<comment type="caution">
    <text evidence="1">The sequence shown here is derived from an EMBL/GenBank/DDBJ whole genome shotgun (WGS) entry which is preliminary data.</text>
</comment>
<organism evidence="1 2">
    <name type="scientific">Adineta steineri</name>
    <dbReference type="NCBI Taxonomy" id="433720"/>
    <lineage>
        <taxon>Eukaryota</taxon>
        <taxon>Metazoa</taxon>
        <taxon>Spiralia</taxon>
        <taxon>Gnathifera</taxon>
        <taxon>Rotifera</taxon>
        <taxon>Eurotatoria</taxon>
        <taxon>Bdelloidea</taxon>
        <taxon>Adinetida</taxon>
        <taxon>Adinetidae</taxon>
        <taxon>Adineta</taxon>
    </lineage>
</organism>
<dbReference type="AlphaFoldDB" id="A0A814AQG5"/>
<accession>A0A814AQG5</accession>
<proteinExistence type="predicted"/>